<evidence type="ECO:0000256" key="8">
    <source>
        <dbReference type="ARBA" id="ARBA00023163"/>
    </source>
</evidence>
<dbReference type="GO" id="GO:0008270">
    <property type="term" value="F:zinc ion binding"/>
    <property type="evidence" value="ECO:0007669"/>
    <property type="project" value="UniProtKB-KW"/>
</dbReference>
<keyword evidence="3" id="KW-0677">Repeat</keyword>
<dbReference type="OrthoDB" id="6330646at2759"/>
<proteinExistence type="predicted"/>
<comment type="caution">
    <text evidence="13">The sequence shown here is derived from an EMBL/GenBank/DDBJ whole genome shotgun (WGS) entry which is preliminary data.</text>
</comment>
<evidence type="ECO:0000256" key="10">
    <source>
        <dbReference type="PROSITE-ProRule" id="PRU00042"/>
    </source>
</evidence>
<evidence type="ECO:0000256" key="6">
    <source>
        <dbReference type="ARBA" id="ARBA00023015"/>
    </source>
</evidence>
<evidence type="ECO:0000256" key="9">
    <source>
        <dbReference type="ARBA" id="ARBA00023242"/>
    </source>
</evidence>
<dbReference type="Proteomes" id="UP000440578">
    <property type="component" value="Unassembled WGS sequence"/>
</dbReference>
<evidence type="ECO:0000256" key="7">
    <source>
        <dbReference type="ARBA" id="ARBA00023125"/>
    </source>
</evidence>
<reference evidence="13 14" key="1">
    <citation type="submission" date="2019-07" db="EMBL/GenBank/DDBJ databases">
        <title>Draft genome assembly of a fouling barnacle, Amphibalanus amphitrite (Darwin, 1854): The first reference genome for Thecostraca.</title>
        <authorList>
            <person name="Kim W."/>
        </authorList>
    </citation>
    <scope>NUCLEOTIDE SEQUENCE [LARGE SCALE GENOMIC DNA]</scope>
    <source>
        <strain evidence="13">SNU_AA5</strain>
        <tissue evidence="13">Soma without cirri and trophi</tissue>
    </source>
</reference>
<dbReference type="AlphaFoldDB" id="A0A6A4VE50"/>
<keyword evidence="4 10" id="KW-0863">Zinc-finger</keyword>
<evidence type="ECO:0000256" key="11">
    <source>
        <dbReference type="SAM" id="MobiDB-lite"/>
    </source>
</evidence>
<dbReference type="PROSITE" id="PS00028">
    <property type="entry name" value="ZINC_FINGER_C2H2_1"/>
    <property type="match status" value="5"/>
</dbReference>
<dbReference type="GO" id="GO:0003677">
    <property type="term" value="F:DNA binding"/>
    <property type="evidence" value="ECO:0007669"/>
    <property type="project" value="UniProtKB-KW"/>
</dbReference>
<keyword evidence="5" id="KW-0862">Zinc</keyword>
<keyword evidence="2" id="KW-0479">Metal-binding</keyword>
<dbReference type="PANTHER" id="PTHR24394:SF29">
    <property type="entry name" value="MYONEURIN"/>
    <property type="match status" value="1"/>
</dbReference>
<accession>A0A6A4VE50</accession>
<evidence type="ECO:0000256" key="3">
    <source>
        <dbReference type="ARBA" id="ARBA00022737"/>
    </source>
</evidence>
<protein>
    <submittedName>
        <fullName evidence="13">Zinc finger protein 26</fullName>
    </submittedName>
</protein>
<feature type="domain" description="C2H2-type" evidence="12">
    <location>
        <begin position="159"/>
        <end position="186"/>
    </location>
</feature>
<feature type="domain" description="C2H2-type" evidence="12">
    <location>
        <begin position="187"/>
        <end position="214"/>
    </location>
</feature>
<evidence type="ECO:0000256" key="1">
    <source>
        <dbReference type="ARBA" id="ARBA00004123"/>
    </source>
</evidence>
<feature type="domain" description="C2H2-type" evidence="12">
    <location>
        <begin position="243"/>
        <end position="266"/>
    </location>
</feature>
<dbReference type="FunFam" id="3.30.160.60:FF:000446">
    <property type="entry name" value="Zinc finger protein"/>
    <property type="match status" value="1"/>
</dbReference>
<dbReference type="FunFam" id="3.30.160.60:FF:000688">
    <property type="entry name" value="zinc finger protein 197 isoform X1"/>
    <property type="match status" value="1"/>
</dbReference>
<keyword evidence="6" id="KW-0805">Transcription regulation</keyword>
<feature type="compositionally biased region" description="Polar residues" evidence="11">
    <location>
        <begin position="1"/>
        <end position="10"/>
    </location>
</feature>
<dbReference type="PANTHER" id="PTHR24394">
    <property type="entry name" value="ZINC FINGER PROTEIN"/>
    <property type="match status" value="1"/>
</dbReference>
<keyword evidence="9" id="KW-0539">Nucleus</keyword>
<gene>
    <name evidence="13" type="primary">Zfp26_1</name>
    <name evidence="13" type="ORF">FJT64_012278</name>
</gene>
<feature type="domain" description="C2H2-type" evidence="12">
    <location>
        <begin position="130"/>
        <end position="153"/>
    </location>
</feature>
<dbReference type="Pfam" id="PF00096">
    <property type="entry name" value="zf-C2H2"/>
    <property type="match status" value="3"/>
</dbReference>
<name>A0A6A4VE50_AMPAM</name>
<dbReference type="EMBL" id="VIIS01002027">
    <property type="protein sequence ID" value="KAF0289530.1"/>
    <property type="molecule type" value="Genomic_DNA"/>
</dbReference>
<dbReference type="PROSITE" id="PS50157">
    <property type="entry name" value="ZINC_FINGER_C2H2_2"/>
    <property type="match status" value="5"/>
</dbReference>
<dbReference type="SUPFAM" id="SSF57667">
    <property type="entry name" value="beta-beta-alpha zinc fingers"/>
    <property type="match status" value="3"/>
</dbReference>
<keyword evidence="14" id="KW-1185">Reference proteome</keyword>
<evidence type="ECO:0000256" key="2">
    <source>
        <dbReference type="ARBA" id="ARBA00022723"/>
    </source>
</evidence>
<dbReference type="GO" id="GO:0005634">
    <property type="term" value="C:nucleus"/>
    <property type="evidence" value="ECO:0007669"/>
    <property type="project" value="UniProtKB-SubCell"/>
</dbReference>
<feature type="domain" description="C2H2-type" evidence="12">
    <location>
        <begin position="215"/>
        <end position="242"/>
    </location>
</feature>
<dbReference type="FunFam" id="3.30.160.60:FF:000325">
    <property type="entry name" value="ZFP90 zinc finger protein"/>
    <property type="match status" value="1"/>
</dbReference>
<evidence type="ECO:0000256" key="4">
    <source>
        <dbReference type="ARBA" id="ARBA00022771"/>
    </source>
</evidence>
<evidence type="ECO:0000313" key="13">
    <source>
        <dbReference type="EMBL" id="KAF0289530.1"/>
    </source>
</evidence>
<dbReference type="SMART" id="SM00355">
    <property type="entry name" value="ZnF_C2H2"/>
    <property type="match status" value="5"/>
</dbReference>
<dbReference type="InterPro" id="IPR013087">
    <property type="entry name" value="Znf_C2H2_type"/>
</dbReference>
<dbReference type="InterPro" id="IPR036236">
    <property type="entry name" value="Znf_C2H2_sf"/>
</dbReference>
<dbReference type="Gene3D" id="3.30.160.60">
    <property type="entry name" value="Classic Zinc Finger"/>
    <property type="match status" value="4"/>
</dbReference>
<evidence type="ECO:0000259" key="12">
    <source>
        <dbReference type="PROSITE" id="PS50157"/>
    </source>
</evidence>
<keyword evidence="7" id="KW-0238">DNA-binding</keyword>
<keyword evidence="8" id="KW-0804">Transcription</keyword>
<evidence type="ECO:0000313" key="14">
    <source>
        <dbReference type="Proteomes" id="UP000440578"/>
    </source>
</evidence>
<comment type="subcellular location">
    <subcellularLocation>
        <location evidence="1">Nucleus</location>
    </subcellularLocation>
</comment>
<feature type="region of interest" description="Disordered" evidence="11">
    <location>
        <begin position="1"/>
        <end position="20"/>
    </location>
</feature>
<evidence type="ECO:0000256" key="5">
    <source>
        <dbReference type="ARBA" id="ARBA00022833"/>
    </source>
</evidence>
<organism evidence="13 14">
    <name type="scientific">Amphibalanus amphitrite</name>
    <name type="common">Striped barnacle</name>
    <name type="synonym">Balanus amphitrite</name>
    <dbReference type="NCBI Taxonomy" id="1232801"/>
    <lineage>
        <taxon>Eukaryota</taxon>
        <taxon>Metazoa</taxon>
        <taxon>Ecdysozoa</taxon>
        <taxon>Arthropoda</taxon>
        <taxon>Crustacea</taxon>
        <taxon>Multicrustacea</taxon>
        <taxon>Cirripedia</taxon>
        <taxon>Thoracica</taxon>
        <taxon>Thoracicalcarea</taxon>
        <taxon>Balanomorpha</taxon>
        <taxon>Balanoidea</taxon>
        <taxon>Balanidae</taxon>
        <taxon>Amphibalaninae</taxon>
        <taxon>Amphibalanus</taxon>
    </lineage>
</organism>
<dbReference type="GO" id="GO:0000981">
    <property type="term" value="F:DNA-binding transcription factor activity, RNA polymerase II-specific"/>
    <property type="evidence" value="ECO:0007669"/>
    <property type="project" value="TreeGrafter"/>
</dbReference>
<sequence>MTTAAQSHSTLPREGPQLEDETVATSASIMARSNDQCEVCGAPGIPCHPSLQLQAMYALMGTATLGALLCAQCAKLAAQACDLHTQLQELDDQLRLVHINMLYCLMEQGEGTTACRSAADVEPANAEGSLACSACPQRFTSAAQRRRHQRQAHPLLLIHTCRHCGKRFPSPSKLRIHEDSHAGARPHACEVCGRRYLSAQKLHVHARSHTGERPFVCHMCGRTFASAAYLSQHELTHTGRRPHQCHVCGKQFTQRGTMTKHVRNVHGTLVGQRTDVGAAQGMSGVVTQGVTVMTNLSGAGAGCAQKLGT</sequence>